<name>A0ABS8VFG5_DATST</name>
<dbReference type="EMBL" id="JACEIK010004648">
    <property type="protein sequence ID" value="MCD9646033.1"/>
    <property type="molecule type" value="Genomic_DNA"/>
</dbReference>
<gene>
    <name evidence="1" type="ORF">HAX54_035545</name>
</gene>
<evidence type="ECO:0000313" key="2">
    <source>
        <dbReference type="Proteomes" id="UP000823775"/>
    </source>
</evidence>
<evidence type="ECO:0000313" key="1">
    <source>
        <dbReference type="EMBL" id="MCD9646033.1"/>
    </source>
</evidence>
<accession>A0ABS8VFG5</accession>
<feature type="non-terminal residue" evidence="1">
    <location>
        <position position="64"/>
    </location>
</feature>
<organism evidence="1 2">
    <name type="scientific">Datura stramonium</name>
    <name type="common">Jimsonweed</name>
    <name type="synonym">Common thornapple</name>
    <dbReference type="NCBI Taxonomy" id="4076"/>
    <lineage>
        <taxon>Eukaryota</taxon>
        <taxon>Viridiplantae</taxon>
        <taxon>Streptophyta</taxon>
        <taxon>Embryophyta</taxon>
        <taxon>Tracheophyta</taxon>
        <taxon>Spermatophyta</taxon>
        <taxon>Magnoliopsida</taxon>
        <taxon>eudicotyledons</taxon>
        <taxon>Gunneridae</taxon>
        <taxon>Pentapetalae</taxon>
        <taxon>asterids</taxon>
        <taxon>lamiids</taxon>
        <taxon>Solanales</taxon>
        <taxon>Solanaceae</taxon>
        <taxon>Solanoideae</taxon>
        <taxon>Datureae</taxon>
        <taxon>Datura</taxon>
    </lineage>
</organism>
<reference evidence="1 2" key="1">
    <citation type="journal article" date="2021" name="BMC Genomics">
        <title>Datura genome reveals duplications of psychoactive alkaloid biosynthetic genes and high mutation rate following tissue culture.</title>
        <authorList>
            <person name="Rajewski A."/>
            <person name="Carter-House D."/>
            <person name="Stajich J."/>
            <person name="Litt A."/>
        </authorList>
    </citation>
    <scope>NUCLEOTIDE SEQUENCE [LARGE SCALE GENOMIC DNA]</scope>
    <source>
        <strain evidence="1">AR-01</strain>
    </source>
</reference>
<sequence length="64" mass="7488">MVPLKPIGMLWGQRLSAIHRSSPAKHRWNVVSIYWWLQATDLIPHYIGSSRSGTNDSLFCHRWK</sequence>
<protein>
    <submittedName>
        <fullName evidence="1">Uncharacterized protein</fullName>
    </submittedName>
</protein>
<proteinExistence type="predicted"/>
<keyword evidence="2" id="KW-1185">Reference proteome</keyword>
<dbReference type="Proteomes" id="UP000823775">
    <property type="component" value="Unassembled WGS sequence"/>
</dbReference>
<comment type="caution">
    <text evidence="1">The sequence shown here is derived from an EMBL/GenBank/DDBJ whole genome shotgun (WGS) entry which is preliminary data.</text>
</comment>